<evidence type="ECO:0000313" key="2">
    <source>
        <dbReference type="EMBL" id="TGX54993.1"/>
    </source>
</evidence>
<comment type="caution">
    <text evidence="2">The sequence shown here is derived from an EMBL/GenBank/DDBJ whole genome shotgun (WGS) entry which is preliminary data.</text>
</comment>
<accession>A0A4S1XGY9</accession>
<evidence type="ECO:0000259" key="1">
    <source>
        <dbReference type="SMART" id="SM00347"/>
    </source>
</evidence>
<dbReference type="AlphaFoldDB" id="A0A4S1XGY9"/>
<keyword evidence="3" id="KW-1185">Reference proteome</keyword>
<dbReference type="EMBL" id="SRXT01000002">
    <property type="protein sequence ID" value="TGX54993.1"/>
    <property type="molecule type" value="Genomic_DNA"/>
</dbReference>
<organism evidence="2 3">
    <name type="scientific">Sphingomonas gei</name>
    <dbReference type="NCBI Taxonomy" id="1395960"/>
    <lineage>
        <taxon>Bacteria</taxon>
        <taxon>Pseudomonadati</taxon>
        <taxon>Pseudomonadota</taxon>
        <taxon>Alphaproteobacteria</taxon>
        <taxon>Sphingomonadales</taxon>
        <taxon>Sphingomonadaceae</taxon>
        <taxon>Sphingomonas</taxon>
    </lineage>
</organism>
<dbReference type="GO" id="GO:0003700">
    <property type="term" value="F:DNA-binding transcription factor activity"/>
    <property type="evidence" value="ECO:0007669"/>
    <property type="project" value="InterPro"/>
</dbReference>
<dbReference type="SMART" id="SM00347">
    <property type="entry name" value="HTH_MARR"/>
    <property type="match status" value="1"/>
</dbReference>
<sequence>MLVHITLPTNAPLQATVGWDPAESEPSQSECCGRVAADIARSRGLQRRLLADFHMADPVWDMLLDLYLSERKGVRVSISDLALAAGVPRSTGVRWVGNLIETGALSSAPDACDGRRTWVELSAESRAALERYFLEVARTFSRRPGAPRNWSQVERNNGLEVLTV</sequence>
<dbReference type="InterPro" id="IPR036390">
    <property type="entry name" value="WH_DNA-bd_sf"/>
</dbReference>
<protein>
    <recommendedName>
        <fullName evidence="1">HTH marR-type domain-containing protein</fullName>
    </recommendedName>
</protein>
<dbReference type="OrthoDB" id="7594920at2"/>
<dbReference type="Proteomes" id="UP000306147">
    <property type="component" value="Unassembled WGS sequence"/>
</dbReference>
<proteinExistence type="predicted"/>
<dbReference type="InterPro" id="IPR036388">
    <property type="entry name" value="WH-like_DNA-bd_sf"/>
</dbReference>
<dbReference type="Gene3D" id="1.10.10.10">
    <property type="entry name" value="Winged helix-like DNA-binding domain superfamily/Winged helix DNA-binding domain"/>
    <property type="match status" value="1"/>
</dbReference>
<gene>
    <name evidence="2" type="ORF">E5A73_06015</name>
</gene>
<dbReference type="InterPro" id="IPR000835">
    <property type="entry name" value="HTH_MarR-typ"/>
</dbReference>
<evidence type="ECO:0000313" key="3">
    <source>
        <dbReference type="Proteomes" id="UP000306147"/>
    </source>
</evidence>
<dbReference type="RefSeq" id="WP_135962887.1">
    <property type="nucleotide sequence ID" value="NZ_SRXT01000002.1"/>
</dbReference>
<feature type="domain" description="HTH marR-type" evidence="1">
    <location>
        <begin position="48"/>
        <end position="155"/>
    </location>
</feature>
<name>A0A4S1XGY9_9SPHN</name>
<dbReference type="SUPFAM" id="SSF46785">
    <property type="entry name" value="Winged helix' DNA-binding domain"/>
    <property type="match status" value="1"/>
</dbReference>
<reference evidence="2 3" key="1">
    <citation type="submission" date="2019-04" db="EMBL/GenBank/DDBJ databases">
        <title>Sphingomonas psychrotolerans sp. nov., isolated from soil in the Tianshan Mountains, Xinjiang, China.</title>
        <authorList>
            <person name="Luo Y."/>
            <person name="Sheng H."/>
        </authorList>
    </citation>
    <scope>NUCLEOTIDE SEQUENCE [LARGE SCALE GENOMIC DNA]</scope>
    <source>
        <strain evidence="2 3">ZFGT-11</strain>
    </source>
</reference>